<dbReference type="CDD" id="cd00037">
    <property type="entry name" value="CLECT"/>
    <property type="match status" value="1"/>
</dbReference>
<dbReference type="InterPro" id="IPR016187">
    <property type="entry name" value="CTDL_fold"/>
</dbReference>
<dbReference type="Pfam" id="PF00059">
    <property type="entry name" value="Lectin_C"/>
    <property type="match status" value="1"/>
</dbReference>
<dbReference type="Gene3D" id="3.10.100.10">
    <property type="entry name" value="Mannose-Binding Protein A, subunit A"/>
    <property type="match status" value="1"/>
</dbReference>
<sequence>MGITRVVTLVNVMDDISRLNRPALDTDVTWIGLRDDPKSWKVIMGNDTNSWRWSATDETSKTDYAPWNYDEPNNMNSIEYCTVMNSDGAWNDTSCDHLSSFVCYTGKKRSV</sequence>
<dbReference type="PROSITE" id="PS00615">
    <property type="entry name" value="C_TYPE_LECTIN_1"/>
    <property type="match status" value="1"/>
</dbReference>
<dbReference type="AlphaFoldDB" id="A0A8P4GLU7"/>
<dbReference type="PANTHER" id="PTHR45784">
    <property type="entry name" value="C-TYPE LECTIN DOMAIN FAMILY 20 MEMBER A-RELATED"/>
    <property type="match status" value="1"/>
</dbReference>
<accession>A0A8P4GLU7</accession>
<name>A0A8P4GLU7_DICLA</name>
<reference evidence="3" key="2">
    <citation type="submission" date="2025-09" db="UniProtKB">
        <authorList>
            <consortium name="Ensembl"/>
        </authorList>
    </citation>
    <scope>IDENTIFICATION</scope>
</reference>
<dbReference type="InterPro" id="IPR016186">
    <property type="entry name" value="C-type_lectin-like/link_sf"/>
</dbReference>
<dbReference type="GeneTree" id="ENSGT01140000282638"/>
<protein>
    <recommendedName>
        <fullName evidence="2">C-type lectin domain-containing protein</fullName>
    </recommendedName>
</protein>
<keyword evidence="4" id="KW-1185">Reference proteome</keyword>
<reference evidence="3" key="1">
    <citation type="submission" date="2025-08" db="UniProtKB">
        <authorList>
            <consortium name="Ensembl"/>
        </authorList>
    </citation>
    <scope>IDENTIFICATION</scope>
</reference>
<dbReference type="Proteomes" id="UP000694389">
    <property type="component" value="Unassembled WGS sequence"/>
</dbReference>
<organism evidence="3 4">
    <name type="scientific">Dicentrarchus labrax</name>
    <name type="common">European seabass</name>
    <name type="synonym">Morone labrax</name>
    <dbReference type="NCBI Taxonomy" id="13489"/>
    <lineage>
        <taxon>Eukaryota</taxon>
        <taxon>Metazoa</taxon>
        <taxon>Chordata</taxon>
        <taxon>Craniata</taxon>
        <taxon>Vertebrata</taxon>
        <taxon>Euteleostomi</taxon>
        <taxon>Actinopterygii</taxon>
        <taxon>Neopterygii</taxon>
        <taxon>Teleostei</taxon>
        <taxon>Neoteleostei</taxon>
        <taxon>Acanthomorphata</taxon>
        <taxon>Eupercaria</taxon>
        <taxon>Moronidae</taxon>
        <taxon>Dicentrarchus</taxon>
    </lineage>
</organism>
<keyword evidence="1" id="KW-1015">Disulfide bond</keyword>
<feature type="domain" description="C-type lectin" evidence="2">
    <location>
        <begin position="9"/>
        <end position="104"/>
    </location>
</feature>
<dbReference type="PANTHER" id="PTHR45784:SF3">
    <property type="entry name" value="C-TYPE LECTIN DOMAIN FAMILY 4 MEMBER K-LIKE-RELATED"/>
    <property type="match status" value="1"/>
</dbReference>
<evidence type="ECO:0000313" key="4">
    <source>
        <dbReference type="Proteomes" id="UP000694389"/>
    </source>
</evidence>
<dbReference type="Ensembl" id="ENSDLAT00005082495.1">
    <property type="protein sequence ID" value="ENSDLAP00005083952.1"/>
    <property type="gene ID" value="ENSDLAG00005027329.1"/>
</dbReference>
<evidence type="ECO:0000256" key="1">
    <source>
        <dbReference type="ARBA" id="ARBA00023157"/>
    </source>
</evidence>
<evidence type="ECO:0000313" key="3">
    <source>
        <dbReference type="Ensembl" id="ENSDLAP00005083952.1"/>
    </source>
</evidence>
<dbReference type="InterPro" id="IPR018378">
    <property type="entry name" value="C-type_lectin_CS"/>
</dbReference>
<dbReference type="InterPro" id="IPR001304">
    <property type="entry name" value="C-type_lectin-like"/>
</dbReference>
<dbReference type="PROSITE" id="PS50041">
    <property type="entry name" value="C_TYPE_LECTIN_2"/>
    <property type="match status" value="1"/>
</dbReference>
<evidence type="ECO:0000259" key="2">
    <source>
        <dbReference type="PROSITE" id="PS50041"/>
    </source>
</evidence>
<dbReference type="SUPFAM" id="SSF56436">
    <property type="entry name" value="C-type lectin-like"/>
    <property type="match status" value="1"/>
</dbReference>
<proteinExistence type="predicted"/>